<evidence type="ECO:0000256" key="7">
    <source>
        <dbReference type="ARBA" id="ARBA00023049"/>
    </source>
</evidence>
<keyword evidence="3" id="KW-0479">Metal-binding</keyword>
<evidence type="ECO:0000256" key="3">
    <source>
        <dbReference type="ARBA" id="ARBA00022723"/>
    </source>
</evidence>
<protein>
    <submittedName>
        <fullName evidence="11">Zinc metalloprotease</fullName>
    </submittedName>
</protein>
<keyword evidence="4" id="KW-0732">Signal</keyword>
<comment type="caution">
    <text evidence="11">The sequence shown here is derived from an EMBL/GenBank/DDBJ whole genome shotgun (WGS) entry which is preliminary data.</text>
</comment>
<evidence type="ECO:0000256" key="6">
    <source>
        <dbReference type="ARBA" id="ARBA00022833"/>
    </source>
</evidence>
<keyword evidence="2" id="KW-0645">Protease</keyword>
<dbReference type="PANTHER" id="PTHR47466">
    <property type="match status" value="1"/>
</dbReference>
<feature type="region of interest" description="Disordered" evidence="9">
    <location>
        <begin position="95"/>
        <end position="125"/>
    </location>
</feature>
<evidence type="ECO:0000256" key="2">
    <source>
        <dbReference type="ARBA" id="ARBA00022670"/>
    </source>
</evidence>
<dbReference type="Proteomes" id="UP000653730">
    <property type="component" value="Unassembled WGS sequence"/>
</dbReference>
<dbReference type="GO" id="GO:0008237">
    <property type="term" value="F:metallopeptidase activity"/>
    <property type="evidence" value="ECO:0007669"/>
    <property type="project" value="UniProtKB-KW"/>
</dbReference>
<reference evidence="11 12" key="1">
    <citation type="submission" date="2020-09" db="EMBL/GenBank/DDBJ databases">
        <title>Sinomicrobium weinanense sp. nov., a halophilic bacteria isolated from saline-alkali soil.</title>
        <authorList>
            <person name="Wu P."/>
            <person name="Ren H."/>
            <person name="Mei Y."/>
            <person name="Liang Y."/>
            <person name="Chen Z."/>
        </authorList>
    </citation>
    <scope>NUCLEOTIDE SEQUENCE [LARGE SCALE GENOMIC DNA]</scope>
    <source>
        <strain evidence="11 12">FJxs</strain>
    </source>
</reference>
<name>A0A926JNP4_9FLAO</name>
<dbReference type="GO" id="GO:0006508">
    <property type="term" value="P:proteolysis"/>
    <property type="evidence" value="ECO:0007669"/>
    <property type="project" value="UniProtKB-KW"/>
</dbReference>
<feature type="compositionally biased region" description="Gly residues" evidence="9">
    <location>
        <begin position="102"/>
        <end position="118"/>
    </location>
</feature>
<comment type="similarity">
    <text evidence="1">Belongs to the peptidase M43B family.</text>
</comment>
<gene>
    <name evidence="11" type="ORF">IBL28_01590</name>
</gene>
<dbReference type="SUPFAM" id="SSF55486">
    <property type="entry name" value="Metalloproteases ('zincins'), catalytic domain"/>
    <property type="match status" value="1"/>
</dbReference>
<dbReference type="Pfam" id="PF05572">
    <property type="entry name" value="Peptidase_M43"/>
    <property type="match status" value="1"/>
</dbReference>
<evidence type="ECO:0000256" key="1">
    <source>
        <dbReference type="ARBA" id="ARBA00008721"/>
    </source>
</evidence>
<evidence type="ECO:0000256" key="8">
    <source>
        <dbReference type="ARBA" id="ARBA00023157"/>
    </source>
</evidence>
<dbReference type="InterPro" id="IPR024079">
    <property type="entry name" value="MetalloPept_cat_dom_sf"/>
</dbReference>
<accession>A0A926JNP4</accession>
<dbReference type="InterPro" id="IPR008754">
    <property type="entry name" value="Peptidase_M43"/>
</dbReference>
<evidence type="ECO:0000313" key="12">
    <source>
        <dbReference type="Proteomes" id="UP000653730"/>
    </source>
</evidence>
<dbReference type="EMBL" id="JACVDC010000002">
    <property type="protein sequence ID" value="MBC9794645.1"/>
    <property type="molecule type" value="Genomic_DNA"/>
</dbReference>
<keyword evidence="5" id="KW-0378">Hydrolase</keyword>
<keyword evidence="12" id="KW-1185">Reference proteome</keyword>
<dbReference type="PANTHER" id="PTHR47466:SF1">
    <property type="entry name" value="METALLOPROTEASE MEP1 (AFU_ORTHOLOGUE AFUA_1G07730)-RELATED"/>
    <property type="match status" value="1"/>
</dbReference>
<dbReference type="Gene3D" id="3.40.390.10">
    <property type="entry name" value="Collagenase (Catalytic Domain)"/>
    <property type="match status" value="1"/>
</dbReference>
<keyword evidence="6" id="KW-0862">Zinc</keyword>
<dbReference type="AlphaFoldDB" id="A0A926JNP4"/>
<evidence type="ECO:0000313" key="11">
    <source>
        <dbReference type="EMBL" id="MBC9794645.1"/>
    </source>
</evidence>
<dbReference type="CDD" id="cd04275">
    <property type="entry name" value="ZnMc_pappalysin_like"/>
    <property type="match status" value="1"/>
</dbReference>
<feature type="domain" description="Peptidase M43 pregnancy-associated plasma-A" evidence="10">
    <location>
        <begin position="219"/>
        <end position="355"/>
    </location>
</feature>
<dbReference type="RefSeq" id="WP_187963802.1">
    <property type="nucleotide sequence ID" value="NZ_JACVDC010000002.1"/>
</dbReference>
<keyword evidence="8" id="KW-1015">Disulfide bond</keyword>
<organism evidence="11 12">
    <name type="scientific">Sinomicrobium weinanense</name>
    <dbReference type="NCBI Taxonomy" id="2842200"/>
    <lineage>
        <taxon>Bacteria</taxon>
        <taxon>Pseudomonadati</taxon>
        <taxon>Bacteroidota</taxon>
        <taxon>Flavobacteriia</taxon>
        <taxon>Flavobacteriales</taxon>
        <taxon>Flavobacteriaceae</taxon>
        <taxon>Sinomicrobium</taxon>
    </lineage>
</organism>
<evidence type="ECO:0000256" key="5">
    <source>
        <dbReference type="ARBA" id="ARBA00022801"/>
    </source>
</evidence>
<proteinExistence type="inferred from homology"/>
<evidence type="ECO:0000256" key="9">
    <source>
        <dbReference type="SAM" id="MobiDB-lite"/>
    </source>
</evidence>
<evidence type="ECO:0000256" key="4">
    <source>
        <dbReference type="ARBA" id="ARBA00022729"/>
    </source>
</evidence>
<dbReference type="GO" id="GO:0046872">
    <property type="term" value="F:metal ion binding"/>
    <property type="evidence" value="ECO:0007669"/>
    <property type="project" value="UniProtKB-KW"/>
</dbReference>
<evidence type="ECO:0000259" key="10">
    <source>
        <dbReference type="Pfam" id="PF05572"/>
    </source>
</evidence>
<sequence length="367" mass="39936">MRKVSFAMAVFGLMMLSCDRDPDAEVTPQEAVNAEQEVDMSDFYVYAEEDDLAARPEAGGKSCYSMEMLKKQLDKDPGLYQRMYDVEKNLRTFIASKKPDGTGNGNGNGNGNGGGGNDGGDDPVDDGLGTITIPVVVHVIYNSSDENISDAQINSQIQVLNNDFNASNSDINQVPAEFEGVIANSDIQFTLADVIRKSSTRTSWGTNNDMKHSSEGGSDAIDPSTYLNIWVCNIGGGILGYAQFPGGSPDTDGVVISPQYFGSQGYVQAPFNKGRTATHEVGHWLNLRHIWGDGRCNRDDFVADTPTSDRPNYGCPSYPTAHCRSNDMTMNFMDYVDDACMQMFSEGQKARMRAIFASGGARDSFVQ</sequence>
<keyword evidence="7 11" id="KW-0482">Metalloprotease</keyword>
<dbReference type="PROSITE" id="PS51257">
    <property type="entry name" value="PROKAR_LIPOPROTEIN"/>
    <property type="match status" value="1"/>
</dbReference>